<dbReference type="EMBL" id="CALNXJ010000039">
    <property type="protein sequence ID" value="CAH3144443.1"/>
    <property type="molecule type" value="Genomic_DNA"/>
</dbReference>
<reference evidence="7 8" key="1">
    <citation type="submission" date="2022-05" db="EMBL/GenBank/DDBJ databases">
        <authorList>
            <consortium name="Genoscope - CEA"/>
            <person name="William W."/>
        </authorList>
    </citation>
    <scope>NUCLEOTIDE SEQUENCE [LARGE SCALE GENOMIC DNA]</scope>
</reference>
<gene>
    <name evidence="7" type="ORF">PMEA_00021032</name>
</gene>
<keyword evidence="3" id="KW-0106">Calcium</keyword>
<comment type="caution">
    <text evidence="7">The sequence shown here is derived from an EMBL/GenBank/DDBJ whole genome shotgun (WGS) entry which is preliminary data.</text>
</comment>
<keyword evidence="2" id="KW-0430">Lectin</keyword>
<keyword evidence="8" id="KW-1185">Reference proteome</keyword>
<evidence type="ECO:0000256" key="1">
    <source>
        <dbReference type="ARBA" id="ARBA00022723"/>
    </source>
</evidence>
<sequence>MFEGFFWFTLLHFVIFHIGKTRAEAFSFTARDSYLATPVLKTLLVEDWLGCTLACQDDAMCISYNYDTSSKSCDLNEHGIQSPYTGSDELLKMQGMIFHQIRKAKKPLPPREVQPSSQCDCSCTSESACRPGEGSYHRLPESCKEIWENSRVRVDGSYCIRANSSAKYANVFCHMTPILGCGDGGWTLVMKIDGHKQTFNYSSEYWNNTFGYNEAAGTNLDDVETKLSSYWSTPFNRLCLGMKYPQNGETNWIALNYNGFSLRDVIRDGTSRATNVSATEWKKLLNNSDIQDGCQIQGFNSINKGFDFDFDFGNGAKARIGIIGCQFRCNQSAGSRIGFGTEGGFFDMDNTNSCGNELRGERENSTSIKAFGYIFVQ</sequence>
<dbReference type="PANTHER" id="PTHR16146">
    <property type="entry name" value="INTELECTIN"/>
    <property type="match status" value="1"/>
</dbReference>
<dbReference type="GO" id="GO:0046872">
    <property type="term" value="F:metal ion binding"/>
    <property type="evidence" value="ECO:0007669"/>
    <property type="project" value="UniProtKB-KW"/>
</dbReference>
<dbReference type="GO" id="GO:0070492">
    <property type="term" value="F:oligosaccharide binding"/>
    <property type="evidence" value="ECO:0007669"/>
    <property type="project" value="TreeGrafter"/>
</dbReference>
<feature type="domain" description="Apple" evidence="6">
    <location>
        <begin position="44"/>
        <end position="87"/>
    </location>
</feature>
<accession>A0AAU9XFA0</accession>
<dbReference type="InterPro" id="IPR003609">
    <property type="entry name" value="Pan_app"/>
</dbReference>
<dbReference type="InterPro" id="IPR014716">
    <property type="entry name" value="Fibrinogen_a/b/g_C_1"/>
</dbReference>
<evidence type="ECO:0000259" key="6">
    <source>
        <dbReference type="Pfam" id="PF00024"/>
    </source>
</evidence>
<dbReference type="PANTHER" id="PTHR16146:SF46">
    <property type="entry name" value="INTELECTIN-1A-RELATED"/>
    <property type="match status" value="1"/>
</dbReference>
<evidence type="ECO:0000256" key="5">
    <source>
        <dbReference type="SAM" id="SignalP"/>
    </source>
</evidence>
<feature type="signal peptide" evidence="5">
    <location>
        <begin position="1"/>
        <end position="25"/>
    </location>
</feature>
<evidence type="ECO:0000256" key="4">
    <source>
        <dbReference type="ARBA" id="ARBA00023157"/>
    </source>
</evidence>
<keyword evidence="5" id="KW-0732">Signal</keyword>
<evidence type="ECO:0000313" key="8">
    <source>
        <dbReference type="Proteomes" id="UP001159428"/>
    </source>
</evidence>
<organism evidence="7 8">
    <name type="scientific">Pocillopora meandrina</name>
    <dbReference type="NCBI Taxonomy" id="46732"/>
    <lineage>
        <taxon>Eukaryota</taxon>
        <taxon>Metazoa</taxon>
        <taxon>Cnidaria</taxon>
        <taxon>Anthozoa</taxon>
        <taxon>Hexacorallia</taxon>
        <taxon>Scleractinia</taxon>
        <taxon>Astrocoeniina</taxon>
        <taxon>Pocilloporidae</taxon>
        <taxon>Pocillopora</taxon>
    </lineage>
</organism>
<dbReference type="AlphaFoldDB" id="A0AAU9XFA0"/>
<dbReference type="Gene3D" id="3.90.215.10">
    <property type="entry name" value="Gamma Fibrinogen, chain A, domain 1"/>
    <property type="match status" value="1"/>
</dbReference>
<keyword evidence="4" id="KW-1015">Disulfide bond</keyword>
<proteinExistence type="predicted"/>
<keyword evidence="1" id="KW-0479">Metal-binding</keyword>
<evidence type="ECO:0000313" key="7">
    <source>
        <dbReference type="EMBL" id="CAH3144443.1"/>
    </source>
</evidence>
<dbReference type="InterPro" id="IPR036056">
    <property type="entry name" value="Fibrinogen-like_C"/>
</dbReference>
<protein>
    <recommendedName>
        <fullName evidence="6">Apple domain-containing protein</fullName>
    </recommendedName>
</protein>
<evidence type="ECO:0000256" key="3">
    <source>
        <dbReference type="ARBA" id="ARBA00022837"/>
    </source>
</evidence>
<feature type="chain" id="PRO_5043314343" description="Apple domain-containing protein" evidence="5">
    <location>
        <begin position="26"/>
        <end position="377"/>
    </location>
</feature>
<name>A0AAU9XFA0_9CNID</name>
<evidence type="ECO:0000256" key="2">
    <source>
        <dbReference type="ARBA" id="ARBA00022734"/>
    </source>
</evidence>
<dbReference type="Proteomes" id="UP001159428">
    <property type="component" value="Unassembled WGS sequence"/>
</dbReference>
<dbReference type="SUPFAM" id="SSF56496">
    <property type="entry name" value="Fibrinogen C-terminal domain-like"/>
    <property type="match status" value="1"/>
</dbReference>
<dbReference type="GO" id="GO:0005615">
    <property type="term" value="C:extracellular space"/>
    <property type="evidence" value="ECO:0007669"/>
    <property type="project" value="TreeGrafter"/>
</dbReference>
<dbReference type="Pfam" id="PF00024">
    <property type="entry name" value="PAN_1"/>
    <property type="match status" value="1"/>
</dbReference>